<sequence length="42" mass="5244">MNCVEERHGKVLVDNILVDFSMESYYNFNYREFQLREVVNRW</sequence>
<dbReference type="EMBL" id="ABYI02000022">
    <property type="protein sequence ID" value="EEG73975.1"/>
    <property type="molecule type" value="Genomic_DNA"/>
</dbReference>
<dbReference type="AlphaFoldDB" id="C0C1G1"/>
<accession>C0C1G1</accession>
<keyword evidence="2" id="KW-1185">Reference proteome</keyword>
<name>C0C1G1_9FIRM</name>
<evidence type="ECO:0000313" key="1">
    <source>
        <dbReference type="EMBL" id="EEG73975.1"/>
    </source>
</evidence>
<evidence type="ECO:0000313" key="2">
    <source>
        <dbReference type="Proteomes" id="UP000004893"/>
    </source>
</evidence>
<reference evidence="1" key="2">
    <citation type="submission" date="2013-06" db="EMBL/GenBank/DDBJ databases">
        <title>Draft genome sequence of Clostridium hylemonae (DSM 15053).</title>
        <authorList>
            <person name="Sudarsanam P."/>
            <person name="Ley R."/>
            <person name="Guruge J."/>
            <person name="Turnbaugh P.J."/>
            <person name="Mahowald M."/>
            <person name="Liep D."/>
            <person name="Gordon J."/>
        </authorList>
    </citation>
    <scope>NUCLEOTIDE SEQUENCE</scope>
    <source>
        <strain evidence="1">DSM 15053</strain>
    </source>
</reference>
<organism evidence="1 2">
    <name type="scientific">[Clostridium] hylemonae DSM 15053</name>
    <dbReference type="NCBI Taxonomy" id="553973"/>
    <lineage>
        <taxon>Bacteria</taxon>
        <taxon>Bacillati</taxon>
        <taxon>Bacillota</taxon>
        <taxon>Clostridia</taxon>
        <taxon>Lachnospirales</taxon>
        <taxon>Lachnospiraceae</taxon>
    </lineage>
</organism>
<dbReference type="HOGENOM" id="CLU_3249514_0_0_9"/>
<gene>
    <name evidence="1" type="ORF">CLOHYLEM_05980</name>
</gene>
<comment type="caution">
    <text evidence="1">The sequence shown here is derived from an EMBL/GenBank/DDBJ whole genome shotgun (WGS) entry which is preliminary data.</text>
</comment>
<reference evidence="1" key="1">
    <citation type="submission" date="2009-02" db="EMBL/GenBank/DDBJ databases">
        <authorList>
            <person name="Fulton L."/>
            <person name="Clifton S."/>
            <person name="Fulton B."/>
            <person name="Xu J."/>
            <person name="Minx P."/>
            <person name="Pepin K.H."/>
            <person name="Johnson M."/>
            <person name="Bhonagiri V."/>
            <person name="Nash W.E."/>
            <person name="Mardis E.R."/>
            <person name="Wilson R.K."/>
        </authorList>
    </citation>
    <scope>NUCLEOTIDE SEQUENCE [LARGE SCALE GENOMIC DNA]</scope>
    <source>
        <strain evidence="1">DSM 15053</strain>
    </source>
</reference>
<dbReference type="STRING" id="553973.CLOHYLEM_05980"/>
<protein>
    <submittedName>
        <fullName evidence="1">Uncharacterized protein</fullName>
    </submittedName>
</protein>
<dbReference type="Proteomes" id="UP000004893">
    <property type="component" value="Unassembled WGS sequence"/>
</dbReference>
<proteinExistence type="predicted"/>